<dbReference type="GeneID" id="11514835"/>
<dbReference type="STRING" id="578455.G2R596"/>
<dbReference type="AlphaFoldDB" id="G2R596"/>
<feature type="non-terminal residue" evidence="2">
    <location>
        <position position="1"/>
    </location>
</feature>
<accession>G2R596</accession>
<protein>
    <recommendedName>
        <fullName evidence="4">Myb-like domain-containing protein</fullName>
    </recommendedName>
</protein>
<gene>
    <name evidence="2" type="ORF">THITE_2016442</name>
</gene>
<dbReference type="GO" id="GO:0001181">
    <property type="term" value="F:RNA polymerase I general transcription initiation factor activity"/>
    <property type="evidence" value="ECO:0007669"/>
    <property type="project" value="TreeGrafter"/>
</dbReference>
<dbReference type="HOGENOM" id="CLU_012849_2_1_1"/>
<dbReference type="SUPFAM" id="SSF46689">
    <property type="entry name" value="Homeodomain-like"/>
    <property type="match status" value="1"/>
</dbReference>
<reference evidence="2 3" key="1">
    <citation type="journal article" date="2011" name="Nat. Biotechnol.">
        <title>Comparative genomic analysis of the thermophilic biomass-degrading fungi Myceliophthora thermophila and Thielavia terrestris.</title>
        <authorList>
            <person name="Berka R.M."/>
            <person name="Grigoriev I.V."/>
            <person name="Otillar R."/>
            <person name="Salamov A."/>
            <person name="Grimwood J."/>
            <person name="Reid I."/>
            <person name="Ishmael N."/>
            <person name="John T."/>
            <person name="Darmond C."/>
            <person name="Moisan M.-C."/>
            <person name="Henrissat B."/>
            <person name="Coutinho P.M."/>
            <person name="Lombard V."/>
            <person name="Natvig D.O."/>
            <person name="Lindquist E."/>
            <person name="Schmutz J."/>
            <person name="Lucas S."/>
            <person name="Harris P."/>
            <person name="Powlowski J."/>
            <person name="Bellemare A."/>
            <person name="Taylor D."/>
            <person name="Butler G."/>
            <person name="de Vries R.P."/>
            <person name="Allijn I.E."/>
            <person name="van den Brink J."/>
            <person name="Ushinsky S."/>
            <person name="Storms R."/>
            <person name="Powell A.J."/>
            <person name="Paulsen I.T."/>
            <person name="Elbourne L.D.H."/>
            <person name="Baker S.E."/>
            <person name="Magnuson J."/>
            <person name="LaBoissiere S."/>
            <person name="Clutterbuck A.J."/>
            <person name="Martinez D."/>
            <person name="Wogulis M."/>
            <person name="de Leon A.L."/>
            <person name="Rey M.W."/>
            <person name="Tsang A."/>
        </authorList>
    </citation>
    <scope>NUCLEOTIDE SEQUENCE [LARGE SCALE GENOMIC DNA]</scope>
    <source>
        <strain evidence="3">ATCC 38088 / NRRL 8126</strain>
    </source>
</reference>
<evidence type="ECO:0000313" key="3">
    <source>
        <dbReference type="Proteomes" id="UP000008181"/>
    </source>
</evidence>
<evidence type="ECO:0008006" key="4">
    <source>
        <dbReference type="Google" id="ProtNLM"/>
    </source>
</evidence>
<evidence type="ECO:0000256" key="1">
    <source>
        <dbReference type="SAM" id="MobiDB-lite"/>
    </source>
</evidence>
<dbReference type="GO" id="GO:0000182">
    <property type="term" value="F:rDNA binding"/>
    <property type="evidence" value="ECO:0007669"/>
    <property type="project" value="TreeGrafter"/>
</dbReference>
<dbReference type="KEGG" id="ttt:THITE_2016442"/>
<dbReference type="Gene3D" id="1.10.10.60">
    <property type="entry name" value="Homeodomain-like"/>
    <property type="match status" value="1"/>
</dbReference>
<dbReference type="EMBL" id="CP003010">
    <property type="protein sequence ID" value="AEO66976.1"/>
    <property type="molecule type" value="Genomic_DNA"/>
</dbReference>
<dbReference type="Proteomes" id="UP000008181">
    <property type="component" value="Chromosome 2"/>
</dbReference>
<dbReference type="GO" id="GO:0006361">
    <property type="term" value="P:transcription initiation at RNA polymerase I promoter"/>
    <property type="evidence" value="ECO:0007669"/>
    <property type="project" value="TreeGrafter"/>
</dbReference>
<dbReference type="OrthoDB" id="2240312at2759"/>
<dbReference type="eggNOG" id="ENOG502S6UJ">
    <property type="taxonomic scope" value="Eukaryota"/>
</dbReference>
<dbReference type="PANTHER" id="PTHR28079">
    <property type="entry name" value="RNA POLYMERASE I-SPECIFIC TRANSCRIPTION INITIATION FACTOR RRN5"/>
    <property type="match status" value="1"/>
</dbReference>
<name>G2R596_THETT</name>
<keyword evidence="3" id="KW-1185">Reference proteome</keyword>
<dbReference type="PANTHER" id="PTHR28079:SF1">
    <property type="entry name" value="RNA POLYMERASE I-SPECIFIC TRANSCRIPTION INITIATION FACTOR RRN5"/>
    <property type="match status" value="1"/>
</dbReference>
<organism evidence="2 3">
    <name type="scientific">Thermothielavioides terrestris (strain ATCC 38088 / NRRL 8126)</name>
    <name type="common">Thielavia terrestris</name>
    <dbReference type="NCBI Taxonomy" id="578455"/>
    <lineage>
        <taxon>Eukaryota</taxon>
        <taxon>Fungi</taxon>
        <taxon>Dikarya</taxon>
        <taxon>Ascomycota</taxon>
        <taxon>Pezizomycotina</taxon>
        <taxon>Sordariomycetes</taxon>
        <taxon>Sordariomycetidae</taxon>
        <taxon>Sordariales</taxon>
        <taxon>Chaetomiaceae</taxon>
        <taxon>Thermothielavioides</taxon>
        <taxon>Thermothielavioides terrestris</taxon>
    </lineage>
</organism>
<feature type="compositionally biased region" description="Acidic residues" evidence="1">
    <location>
        <begin position="370"/>
        <end position="391"/>
    </location>
</feature>
<feature type="region of interest" description="Disordered" evidence="1">
    <location>
        <begin position="352"/>
        <end position="391"/>
    </location>
</feature>
<feature type="non-terminal residue" evidence="2">
    <location>
        <position position="475"/>
    </location>
</feature>
<proteinExistence type="predicted"/>
<dbReference type="RefSeq" id="XP_003653312.1">
    <property type="nucleotide sequence ID" value="XM_003653264.1"/>
</dbReference>
<evidence type="ECO:0000313" key="2">
    <source>
        <dbReference type="EMBL" id="AEO66976.1"/>
    </source>
</evidence>
<sequence>TSLPRTAGPSSPPCPKRARTATLNHAYVALLNEDILDAAARFTPHHDGAEPLAPSQIGLAVWSAAEKALFFEALARLGRDDVAGIAARVRTKGPAEVAAYLRLLGDENARARSRPRSRQGGQGSAAAAAGGAALVAPWEVPAAVEISQACCAALEEAADGVAARQEAHEEAEERKRWGRDGEHWLIGPWNFREAEAARPERMPWLRFFRVRNWLRLSERVFMNSALDEYSWASVAGEQPAVRATALEDFHALAVAVTRRLVAATMFVAESRVKARRELYPLERSRVWKGDVEAAALSLGLPTNSRTFWARCARRLRLDVYDDENGDGGGWDGEDEQDPMSFDDVEKALGLELESAEGDAGPDETTKSSETDEEMDDDFSSYEEPLPDADEAEEAAVSREMNELLVHSALEYPKSSIARGVLKKRIRAERAHEAYADRLDARASYYEEKRLWAMLERQPPVPLMKVDVPDEPPKCT</sequence>
<dbReference type="GO" id="GO:0000500">
    <property type="term" value="C:RNA polymerase I upstream activating factor complex"/>
    <property type="evidence" value="ECO:0007669"/>
    <property type="project" value="InterPro"/>
</dbReference>
<dbReference type="GO" id="GO:0042790">
    <property type="term" value="P:nucleolar large rRNA transcription by RNA polymerase I"/>
    <property type="evidence" value="ECO:0007669"/>
    <property type="project" value="InterPro"/>
</dbReference>
<dbReference type="InterPro" id="IPR009057">
    <property type="entry name" value="Homeodomain-like_sf"/>
</dbReference>
<dbReference type="InterPro" id="IPR039601">
    <property type="entry name" value="Rrn5"/>
</dbReference>